<dbReference type="EMBL" id="CP109135">
    <property type="protein sequence ID" value="WSD18240.1"/>
    <property type="molecule type" value="Genomic_DNA"/>
</dbReference>
<gene>
    <name evidence="2" type="ORF">OHB35_36255</name>
</gene>
<accession>A0ABZ1HHZ1</accession>
<feature type="transmembrane region" description="Helical" evidence="1">
    <location>
        <begin position="39"/>
        <end position="59"/>
    </location>
</feature>
<dbReference type="RefSeq" id="WP_266740493.1">
    <property type="nucleotide sequence ID" value="NZ_CP108011.1"/>
</dbReference>
<reference evidence="2 3" key="1">
    <citation type="submission" date="2022-10" db="EMBL/GenBank/DDBJ databases">
        <title>The complete genomes of actinobacterial strains from the NBC collection.</title>
        <authorList>
            <person name="Joergensen T.S."/>
            <person name="Alvarez Arevalo M."/>
            <person name="Sterndorff E.B."/>
            <person name="Faurdal D."/>
            <person name="Vuksanovic O."/>
            <person name="Mourched A.-S."/>
            <person name="Charusanti P."/>
            <person name="Shaw S."/>
            <person name="Blin K."/>
            <person name="Weber T."/>
        </authorList>
    </citation>
    <scope>NUCLEOTIDE SEQUENCE [LARGE SCALE GENOMIC DNA]</scope>
    <source>
        <strain evidence="2 3">NBC 01752</strain>
    </source>
</reference>
<evidence type="ECO:0000256" key="1">
    <source>
        <dbReference type="SAM" id="Phobius"/>
    </source>
</evidence>
<evidence type="ECO:0000313" key="2">
    <source>
        <dbReference type="EMBL" id="WSD18240.1"/>
    </source>
</evidence>
<feature type="transmembrane region" description="Helical" evidence="1">
    <location>
        <begin position="65"/>
        <end position="84"/>
    </location>
</feature>
<sequence length="166" mass="18230">MHAPSDPPVDKGGLAVVSYYIESYEKEYVRIRNFSKRRVSGVITLVAALNAGIAVLGVASAAWKYPWFGLASTVLAGFVGVLAARNNLFRDQELWQLRTVILSKLQQVKREMKYRIASGEGEQLVASEIMKKLDEILDQDLMGWSGVSRSAFAPSENNPPAVNSGN</sequence>
<keyword evidence="1" id="KW-1133">Transmembrane helix</keyword>
<evidence type="ECO:0000313" key="3">
    <source>
        <dbReference type="Proteomes" id="UP001340816"/>
    </source>
</evidence>
<dbReference type="NCBIfam" id="NF033634">
    <property type="entry name" value="SLATT_1"/>
    <property type="match status" value="1"/>
</dbReference>
<organism evidence="2 3">
    <name type="scientific">Streptomyces phaeochromogenes</name>
    <dbReference type="NCBI Taxonomy" id="1923"/>
    <lineage>
        <taxon>Bacteria</taxon>
        <taxon>Bacillati</taxon>
        <taxon>Actinomycetota</taxon>
        <taxon>Actinomycetes</taxon>
        <taxon>Kitasatosporales</taxon>
        <taxon>Streptomycetaceae</taxon>
        <taxon>Streptomyces</taxon>
        <taxon>Streptomyces phaeochromogenes group</taxon>
    </lineage>
</organism>
<keyword evidence="3" id="KW-1185">Reference proteome</keyword>
<keyword evidence="1" id="KW-0812">Transmembrane</keyword>
<proteinExistence type="predicted"/>
<dbReference type="Proteomes" id="UP001340816">
    <property type="component" value="Chromosome"/>
</dbReference>
<keyword evidence="1" id="KW-0472">Membrane</keyword>
<protein>
    <submittedName>
        <fullName evidence="2">SLATT domain-containing protein</fullName>
    </submittedName>
</protein>
<name>A0ABZ1HHZ1_STRPH</name>